<reference evidence="4" key="2">
    <citation type="submission" date="2010-04" db="EMBL/GenBank/DDBJ databases">
        <authorList>
            <person name="Buell R."/>
            <person name="Hamilton J."/>
            <person name="Hostetler J."/>
        </authorList>
    </citation>
    <scope>NUCLEOTIDE SEQUENCE [LARGE SCALE GENOMIC DNA]</scope>
    <source>
        <strain evidence="4">DAOM:BR144</strain>
    </source>
</reference>
<dbReference type="Pfam" id="PF14497">
    <property type="entry name" value="GST_C_3"/>
    <property type="match status" value="1"/>
</dbReference>
<organism evidence="3 4">
    <name type="scientific">Globisporangium ultimum (strain ATCC 200006 / CBS 805.95 / DAOM BR144)</name>
    <name type="common">Pythium ultimum</name>
    <dbReference type="NCBI Taxonomy" id="431595"/>
    <lineage>
        <taxon>Eukaryota</taxon>
        <taxon>Sar</taxon>
        <taxon>Stramenopiles</taxon>
        <taxon>Oomycota</taxon>
        <taxon>Peronosporomycetes</taxon>
        <taxon>Pythiales</taxon>
        <taxon>Pythiaceae</taxon>
        <taxon>Globisporangium</taxon>
    </lineage>
</organism>
<dbReference type="Proteomes" id="UP000019132">
    <property type="component" value="Unassembled WGS sequence"/>
</dbReference>
<dbReference type="PROSITE" id="PS50405">
    <property type="entry name" value="GST_CTER"/>
    <property type="match status" value="1"/>
</dbReference>
<evidence type="ECO:0000313" key="4">
    <source>
        <dbReference type="Proteomes" id="UP000019132"/>
    </source>
</evidence>
<dbReference type="Gene3D" id="3.40.30.10">
    <property type="entry name" value="Glutaredoxin"/>
    <property type="match status" value="1"/>
</dbReference>
<dbReference type="GO" id="GO:0006749">
    <property type="term" value="P:glutathione metabolic process"/>
    <property type="evidence" value="ECO:0007669"/>
    <property type="project" value="TreeGrafter"/>
</dbReference>
<dbReference type="STRING" id="431595.K3WK03"/>
<dbReference type="InterPro" id="IPR036282">
    <property type="entry name" value="Glutathione-S-Trfase_C_sf"/>
</dbReference>
<dbReference type="InterPro" id="IPR004046">
    <property type="entry name" value="GST_C"/>
</dbReference>
<dbReference type="SUPFAM" id="SSF47616">
    <property type="entry name" value="GST C-terminal domain-like"/>
    <property type="match status" value="1"/>
</dbReference>
<dbReference type="InterPro" id="IPR004045">
    <property type="entry name" value="Glutathione_S-Trfase_N"/>
</dbReference>
<feature type="domain" description="GST N-terminal" evidence="1">
    <location>
        <begin position="1"/>
        <end position="126"/>
    </location>
</feature>
<reference evidence="3" key="3">
    <citation type="submission" date="2015-02" db="UniProtKB">
        <authorList>
            <consortium name="EnsemblProtists"/>
        </authorList>
    </citation>
    <scope>IDENTIFICATION</scope>
    <source>
        <strain evidence="3">DAOM BR144</strain>
    </source>
</reference>
<protein>
    <recommendedName>
        <fullName evidence="5">GST C-terminal domain-containing protein</fullName>
    </recommendedName>
</protein>
<dbReference type="VEuPathDB" id="FungiDB:PYU1_G005284"/>
<dbReference type="EMBL" id="GL376633">
    <property type="status" value="NOT_ANNOTATED_CDS"/>
    <property type="molecule type" value="Genomic_DNA"/>
</dbReference>
<dbReference type="InterPro" id="IPR050213">
    <property type="entry name" value="GST_superfamily"/>
</dbReference>
<sequence>MVQGKFFMGDNATLADLHLLDILQNGLMAKFPEFGFDSSKYPKLQGVIEAVKSNENIAAKVADFDFPSRAELARCLFDICVSSDGFDAIKANLPFDQVPTLEVDGIIFSQSTAISRYTAEAFRIEMTSEAFVDMFDTSLDITFTQVTKL</sequence>
<reference evidence="4" key="1">
    <citation type="journal article" date="2010" name="Genome Biol.">
        <title>Genome sequence of the necrotrophic plant pathogen Pythium ultimum reveals original pathogenicity mechanisms and effector repertoire.</title>
        <authorList>
            <person name="Levesque C.A."/>
            <person name="Brouwer H."/>
            <person name="Cano L."/>
            <person name="Hamilton J.P."/>
            <person name="Holt C."/>
            <person name="Huitema E."/>
            <person name="Raffaele S."/>
            <person name="Robideau G.P."/>
            <person name="Thines M."/>
            <person name="Win J."/>
            <person name="Zerillo M.M."/>
            <person name="Beakes G.W."/>
            <person name="Boore J.L."/>
            <person name="Busam D."/>
            <person name="Dumas B."/>
            <person name="Ferriera S."/>
            <person name="Fuerstenberg S.I."/>
            <person name="Gachon C.M."/>
            <person name="Gaulin E."/>
            <person name="Govers F."/>
            <person name="Grenville-Briggs L."/>
            <person name="Horner N."/>
            <person name="Hostetler J."/>
            <person name="Jiang R.H."/>
            <person name="Johnson J."/>
            <person name="Krajaejun T."/>
            <person name="Lin H."/>
            <person name="Meijer H.J."/>
            <person name="Moore B."/>
            <person name="Morris P."/>
            <person name="Phuntmart V."/>
            <person name="Puiu D."/>
            <person name="Shetty J."/>
            <person name="Stajich J.E."/>
            <person name="Tripathy S."/>
            <person name="Wawra S."/>
            <person name="van West P."/>
            <person name="Whitty B.R."/>
            <person name="Coutinho P.M."/>
            <person name="Henrissat B."/>
            <person name="Martin F."/>
            <person name="Thomas P.D."/>
            <person name="Tyler B.M."/>
            <person name="De Vries R.P."/>
            <person name="Kamoun S."/>
            <person name="Yandell M."/>
            <person name="Tisserat N."/>
            <person name="Buell C.R."/>
        </authorList>
    </citation>
    <scope>NUCLEOTIDE SEQUENCE</scope>
    <source>
        <strain evidence="4">DAOM:BR144</strain>
    </source>
</reference>
<dbReference type="InterPro" id="IPR036249">
    <property type="entry name" value="Thioredoxin-like_sf"/>
</dbReference>
<name>K3WK03_GLOUD</name>
<evidence type="ECO:0000313" key="3">
    <source>
        <dbReference type="EnsemblProtists" id="PYU1_T005295"/>
    </source>
</evidence>
<dbReference type="SUPFAM" id="SSF52833">
    <property type="entry name" value="Thioredoxin-like"/>
    <property type="match status" value="1"/>
</dbReference>
<dbReference type="PROSITE" id="PS50404">
    <property type="entry name" value="GST_NTER"/>
    <property type="match status" value="1"/>
</dbReference>
<dbReference type="InterPro" id="IPR010987">
    <property type="entry name" value="Glutathione-S-Trfase_C-like"/>
</dbReference>
<dbReference type="AlphaFoldDB" id="K3WK03"/>
<dbReference type="PANTHER" id="PTHR11571:SF150">
    <property type="entry name" value="GLUTATHIONE S-TRANSFERASE"/>
    <property type="match status" value="1"/>
</dbReference>
<evidence type="ECO:0008006" key="5">
    <source>
        <dbReference type="Google" id="ProtNLM"/>
    </source>
</evidence>
<keyword evidence="4" id="KW-1185">Reference proteome</keyword>
<dbReference type="HOGENOM" id="CLU_1753354_0_0_1"/>
<dbReference type="EnsemblProtists" id="PYU1_T005295">
    <property type="protein sequence ID" value="PYU1_T005295"/>
    <property type="gene ID" value="PYU1_G005284"/>
</dbReference>
<dbReference type="Gene3D" id="1.20.1050.10">
    <property type="match status" value="1"/>
</dbReference>
<dbReference type="InParanoid" id="K3WK03"/>
<proteinExistence type="predicted"/>
<feature type="domain" description="GST C-terminal" evidence="2">
    <location>
        <begin position="1"/>
        <end position="76"/>
    </location>
</feature>
<accession>K3WK03</accession>
<dbReference type="GO" id="GO:0004364">
    <property type="term" value="F:glutathione transferase activity"/>
    <property type="evidence" value="ECO:0007669"/>
    <property type="project" value="TreeGrafter"/>
</dbReference>
<dbReference type="PANTHER" id="PTHR11571">
    <property type="entry name" value="GLUTATHIONE S-TRANSFERASE"/>
    <property type="match status" value="1"/>
</dbReference>
<evidence type="ECO:0000259" key="2">
    <source>
        <dbReference type="PROSITE" id="PS50405"/>
    </source>
</evidence>
<evidence type="ECO:0000259" key="1">
    <source>
        <dbReference type="PROSITE" id="PS50404"/>
    </source>
</evidence>